<dbReference type="EMBL" id="CABVHQ010000029">
    <property type="protein sequence ID" value="VVO07318.1"/>
    <property type="molecule type" value="Genomic_DNA"/>
</dbReference>
<dbReference type="GO" id="GO:0045439">
    <property type="term" value="F:isopenicillin-N epimerase activity"/>
    <property type="evidence" value="ECO:0007669"/>
    <property type="project" value="UniProtKB-EC"/>
</dbReference>
<reference evidence="3 4" key="1">
    <citation type="submission" date="2019-09" db="EMBL/GenBank/DDBJ databases">
        <authorList>
            <person name="Chandra G."/>
            <person name="Truman W A."/>
        </authorList>
    </citation>
    <scope>NUCLEOTIDE SEQUENCE [LARGE SCALE GENOMIC DNA]</scope>
    <source>
        <strain evidence="3">PS691</strain>
    </source>
</reference>
<evidence type="ECO:0000313" key="3">
    <source>
        <dbReference type="EMBL" id="VVO07318.1"/>
    </source>
</evidence>
<proteinExistence type="predicted"/>
<feature type="domain" description="Aminotransferase class V" evidence="2">
    <location>
        <begin position="33"/>
        <end position="357"/>
    </location>
</feature>
<dbReference type="PANTHER" id="PTHR43092:SF6">
    <property type="entry name" value="BLR1280 PROTEIN"/>
    <property type="match status" value="1"/>
</dbReference>
<organism evidence="3 4">
    <name type="scientific">Pseudomonas fluorescens</name>
    <dbReference type="NCBI Taxonomy" id="294"/>
    <lineage>
        <taxon>Bacteria</taxon>
        <taxon>Pseudomonadati</taxon>
        <taxon>Pseudomonadota</taxon>
        <taxon>Gammaproteobacteria</taxon>
        <taxon>Pseudomonadales</taxon>
        <taxon>Pseudomonadaceae</taxon>
        <taxon>Pseudomonas</taxon>
    </lineage>
</organism>
<sequence>MEVQLMSDKSVAGEAFWERVCAAYPEQRPLLNLNNAAVSPPPLVVEQAMIDAYRLISQNPDVNMWSKLDAELPMIKQQLADMADCGPDEIALNRNSSEGLSTAIFGIPLKAGDQVLVSLWDYPSVIAGWLQRQQREGIEVVTVDFDLMADENVIVEAYAQAITPRTRVIQLTHMLHWTGRILPVKRICALARARAIITVVDGAQTFAQMPLSFRELDCDYFVTSLHKWLGAPVGNGMLIVRRDRIDSTWPLLGPFDPPPLQIDKFDHWNLGTYNSAIQAGIAPAIRFHAEIGTRAIHARLQELTRYWVDLASDIPGFRLHTPLDTVELGAVSLFSIDQCDAQWVEQELRKTHKVHVKFRQIRHISGLRVSPSIYTQKSDLCRFVEALRQVVASR</sequence>
<name>A0A5E7CZH2_PSEFL</name>
<dbReference type="InterPro" id="IPR000192">
    <property type="entry name" value="Aminotrans_V_dom"/>
</dbReference>
<accession>A0A5E7CZH2</accession>
<evidence type="ECO:0000313" key="4">
    <source>
        <dbReference type="Proteomes" id="UP000337909"/>
    </source>
</evidence>
<dbReference type="InterPro" id="IPR015421">
    <property type="entry name" value="PyrdxlP-dep_Trfase_major"/>
</dbReference>
<dbReference type="OrthoDB" id="9764293at2"/>
<dbReference type="PANTHER" id="PTHR43092">
    <property type="entry name" value="L-CYSTEINE DESULFHYDRASE"/>
    <property type="match status" value="1"/>
</dbReference>
<dbReference type="Gene3D" id="3.40.640.10">
    <property type="entry name" value="Type I PLP-dependent aspartate aminotransferase-like (Major domain)"/>
    <property type="match status" value="1"/>
</dbReference>
<dbReference type="InterPro" id="IPR015422">
    <property type="entry name" value="PyrdxlP-dep_Trfase_small"/>
</dbReference>
<protein>
    <submittedName>
        <fullName evidence="3">Isopenicillin N epimerase</fullName>
        <ecNumber evidence="3">5.1.1.17</ecNumber>
    </submittedName>
</protein>
<dbReference type="Gene3D" id="3.90.1150.10">
    <property type="entry name" value="Aspartate Aminotransferase, domain 1"/>
    <property type="match status" value="1"/>
</dbReference>
<dbReference type="Pfam" id="PF00266">
    <property type="entry name" value="Aminotran_5"/>
    <property type="match status" value="1"/>
</dbReference>
<keyword evidence="1" id="KW-0663">Pyridoxal phosphate</keyword>
<evidence type="ECO:0000259" key="2">
    <source>
        <dbReference type="Pfam" id="PF00266"/>
    </source>
</evidence>
<dbReference type="EC" id="5.1.1.17" evidence="3"/>
<dbReference type="AlphaFoldDB" id="A0A5E7CZH2"/>
<gene>
    <name evidence="3" type="primary">cefD_1</name>
    <name evidence="3" type="ORF">PS691_03117</name>
</gene>
<dbReference type="InterPro" id="IPR015424">
    <property type="entry name" value="PyrdxlP-dep_Trfase"/>
</dbReference>
<evidence type="ECO:0000256" key="1">
    <source>
        <dbReference type="ARBA" id="ARBA00022898"/>
    </source>
</evidence>
<dbReference type="Proteomes" id="UP000337909">
    <property type="component" value="Unassembled WGS sequence"/>
</dbReference>
<keyword evidence="3" id="KW-0413">Isomerase</keyword>
<dbReference type="SUPFAM" id="SSF53383">
    <property type="entry name" value="PLP-dependent transferases"/>
    <property type="match status" value="1"/>
</dbReference>